<protein>
    <recommendedName>
        <fullName evidence="3">OmpA-like domain-containing protein</fullName>
    </recommendedName>
</protein>
<dbReference type="InterPro" id="IPR006665">
    <property type="entry name" value="OmpA-like"/>
</dbReference>
<dbReference type="Gene3D" id="3.30.1330.60">
    <property type="entry name" value="OmpA-like domain"/>
    <property type="match status" value="1"/>
</dbReference>
<dbReference type="SUPFAM" id="SSF103088">
    <property type="entry name" value="OmpA-like"/>
    <property type="match status" value="1"/>
</dbReference>
<keyword evidence="1" id="KW-0472">Membrane</keyword>
<dbReference type="EMBL" id="RBED01000153">
    <property type="protein sequence ID" value="RNL48642.1"/>
    <property type="molecule type" value="Genomic_DNA"/>
</dbReference>
<dbReference type="PROSITE" id="PS51123">
    <property type="entry name" value="OMPA_2"/>
    <property type="match status" value="1"/>
</dbReference>
<name>A0A3N0BJU8_9MICC</name>
<reference evidence="4 5" key="1">
    <citation type="submission" date="2018-10" db="EMBL/GenBank/DDBJ databases">
        <title>Genome sequencing of Arthrobacter oryzae TNB02.</title>
        <authorList>
            <person name="Cho Y.-J."/>
            <person name="Cho A."/>
            <person name="Kim O.-S."/>
        </authorList>
    </citation>
    <scope>NUCLEOTIDE SEQUENCE [LARGE SCALE GENOMIC DNA]</scope>
    <source>
        <strain evidence="4 5">TNB02</strain>
    </source>
</reference>
<dbReference type="OrthoDB" id="3254756at2"/>
<keyword evidence="5" id="KW-1185">Reference proteome</keyword>
<sequence>MRIGIGKPTARRIIAMSLLALGGATVTGCGAQTVPPPGEMVLIAGSRQGVPSVIDGSGRVPQIIISSMRQQLINRFDRDMTVSIIPADGDPQAQATERLVLDVRNGEKRQQSPENNIVRLSNSLGDVRASSGESDLLGALDAGGRASATAADKTLYVYDSGVSTAGPLAMQNGLLGTGTDVSTIVESLRTAGNIPALNGVMVQWWALGQVAAPQSDPPVWARSKLKELWTAVVEAGGGKVTFHDDAVLASPPAGSLPKVTPVEFGNVQAKPVSLTIPESQISFLPNAPDFVDAESAMKSLHQIAAILKDSSGQTLWVTGCTANPAGASASVMQDLSKRRAHTVADALTKAGLSATLKVQGLGPACPGRSPETGSGADLEASHAKNRLVLITSRELAPIPVQG</sequence>
<dbReference type="Pfam" id="PF00691">
    <property type="entry name" value="OmpA"/>
    <property type="match status" value="1"/>
</dbReference>
<evidence type="ECO:0000313" key="4">
    <source>
        <dbReference type="EMBL" id="RNL48642.1"/>
    </source>
</evidence>
<dbReference type="Proteomes" id="UP000273807">
    <property type="component" value="Unassembled WGS sequence"/>
</dbReference>
<feature type="signal peptide" evidence="2">
    <location>
        <begin position="1"/>
        <end position="31"/>
    </location>
</feature>
<dbReference type="PROSITE" id="PS51257">
    <property type="entry name" value="PROKAR_LIPOPROTEIN"/>
    <property type="match status" value="1"/>
</dbReference>
<accession>A0A3N0BJU8</accession>
<dbReference type="InterPro" id="IPR036737">
    <property type="entry name" value="OmpA-like_sf"/>
</dbReference>
<dbReference type="AlphaFoldDB" id="A0A3N0BJU8"/>
<proteinExistence type="predicted"/>
<evidence type="ECO:0000313" key="5">
    <source>
        <dbReference type="Proteomes" id="UP000273807"/>
    </source>
</evidence>
<evidence type="ECO:0000256" key="1">
    <source>
        <dbReference type="PROSITE-ProRule" id="PRU00473"/>
    </source>
</evidence>
<evidence type="ECO:0000259" key="3">
    <source>
        <dbReference type="PROSITE" id="PS51123"/>
    </source>
</evidence>
<evidence type="ECO:0000256" key="2">
    <source>
        <dbReference type="SAM" id="SignalP"/>
    </source>
</evidence>
<feature type="chain" id="PRO_5039693487" description="OmpA-like domain-containing protein" evidence="2">
    <location>
        <begin position="32"/>
        <end position="402"/>
    </location>
</feature>
<feature type="domain" description="OmpA-like" evidence="3">
    <location>
        <begin position="270"/>
        <end position="396"/>
    </location>
</feature>
<dbReference type="GO" id="GO:0016020">
    <property type="term" value="C:membrane"/>
    <property type="evidence" value="ECO:0007669"/>
    <property type="project" value="UniProtKB-UniRule"/>
</dbReference>
<organism evidence="4 5">
    <name type="scientific">Arthrobacter oryzae</name>
    <dbReference type="NCBI Taxonomy" id="409290"/>
    <lineage>
        <taxon>Bacteria</taxon>
        <taxon>Bacillati</taxon>
        <taxon>Actinomycetota</taxon>
        <taxon>Actinomycetes</taxon>
        <taxon>Micrococcales</taxon>
        <taxon>Micrococcaceae</taxon>
        <taxon>Arthrobacter</taxon>
    </lineage>
</organism>
<comment type="caution">
    <text evidence="4">The sequence shown here is derived from an EMBL/GenBank/DDBJ whole genome shotgun (WGS) entry which is preliminary data.</text>
</comment>
<gene>
    <name evidence="4" type="ORF">D7003_19840</name>
</gene>
<keyword evidence="2" id="KW-0732">Signal</keyword>